<proteinExistence type="inferred from homology"/>
<feature type="transmembrane region" description="Helical" evidence="9">
    <location>
        <begin position="355"/>
        <end position="374"/>
    </location>
</feature>
<evidence type="ECO:0000313" key="10">
    <source>
        <dbReference type="EMBL" id="QKI89813.1"/>
    </source>
</evidence>
<keyword evidence="6 9" id="KW-1133">Transmembrane helix</keyword>
<keyword evidence="7 9" id="KW-0472">Membrane</keyword>
<keyword evidence="11" id="KW-1185">Reference proteome</keyword>
<feature type="transmembrane region" description="Helical" evidence="9">
    <location>
        <begin position="56"/>
        <end position="77"/>
    </location>
</feature>
<dbReference type="Proteomes" id="UP000504724">
    <property type="component" value="Chromosome"/>
</dbReference>
<dbReference type="KEGG" id="txa:HQN79_09630"/>
<feature type="transmembrane region" description="Helical" evidence="9">
    <location>
        <begin position="98"/>
        <end position="121"/>
    </location>
</feature>
<evidence type="ECO:0000256" key="9">
    <source>
        <dbReference type="SAM" id="Phobius"/>
    </source>
</evidence>
<evidence type="ECO:0000256" key="7">
    <source>
        <dbReference type="ARBA" id="ARBA00023136"/>
    </source>
</evidence>
<sequence>MNLTERYLGKTVISFSLLVLMVLVALLSFFEALYQFGKVNESFTFAKATLFVVLKVPGYFSELFPVALLIGTLMGLGSLANHGELTVLRVTGWSIRRILFAVAKSAFLLWLVIALIGEYVAPQSESYAQKMRIEALNKSLSLGNSQGFWVKDGERYIHIGRVVSAEELRQVTLYHLKDGRLQKVQSSPKVVYDERRGWKMQQGQAMGLLFTDLPDDLSRVLLEDNAQLQPERLRQLRLKFQKLDQTPLGLPFAPDDLAKLDMDSRYLSLVDLYAYIQFLQQNELDAGPYLLDFWRKLAMPLVAFAMLAIVFPLIFGSQRQISTGQRVFVGIVVGLGFQLVNMLIGNLALVYQLPIALGAFLPALILLAIALLWMRRLP</sequence>
<protein>
    <submittedName>
        <fullName evidence="10">LPS export ABC transporter permease LptG</fullName>
    </submittedName>
</protein>
<dbReference type="Pfam" id="PF03739">
    <property type="entry name" value="LptF_LptG"/>
    <property type="match status" value="1"/>
</dbReference>
<evidence type="ECO:0000256" key="8">
    <source>
        <dbReference type="ARBA" id="ARBA00026081"/>
    </source>
</evidence>
<comment type="subcellular location">
    <subcellularLocation>
        <location evidence="2">Cell membrane</location>
        <topology evidence="2">Multi-pass membrane protein</topology>
    </subcellularLocation>
</comment>
<accession>A0A7D4NPP8</accession>
<dbReference type="EMBL" id="CP054020">
    <property type="protein sequence ID" value="QKI89813.1"/>
    <property type="molecule type" value="Genomic_DNA"/>
</dbReference>
<comment type="subunit">
    <text evidence="8">Component of the lipopolysaccharide transport and assembly complex. The LptBFG transporter is composed of two ATP-binding proteins (LptB) and two transmembrane proteins (LptF and LptG).</text>
</comment>
<gene>
    <name evidence="10" type="primary">lptG</name>
    <name evidence="10" type="ORF">HQN79_09630</name>
</gene>
<evidence type="ECO:0000313" key="11">
    <source>
        <dbReference type="Proteomes" id="UP000504724"/>
    </source>
</evidence>
<evidence type="ECO:0000256" key="4">
    <source>
        <dbReference type="ARBA" id="ARBA00022475"/>
    </source>
</evidence>
<comment type="function">
    <text evidence="1">Part of the ABC transporter complex LptBFG involved in the translocation of lipopolysaccharide (LPS) from the inner membrane to the outer membrane.</text>
</comment>
<dbReference type="GO" id="GO:0055085">
    <property type="term" value="P:transmembrane transport"/>
    <property type="evidence" value="ECO:0007669"/>
    <property type="project" value="InterPro"/>
</dbReference>
<dbReference type="InterPro" id="IPR005495">
    <property type="entry name" value="LptG/LptF_permease"/>
</dbReference>
<evidence type="ECO:0000256" key="3">
    <source>
        <dbReference type="ARBA" id="ARBA00007725"/>
    </source>
</evidence>
<evidence type="ECO:0000256" key="6">
    <source>
        <dbReference type="ARBA" id="ARBA00022989"/>
    </source>
</evidence>
<dbReference type="InterPro" id="IPR030923">
    <property type="entry name" value="LptG"/>
</dbReference>
<dbReference type="GO" id="GO:0043190">
    <property type="term" value="C:ATP-binding cassette (ABC) transporter complex"/>
    <property type="evidence" value="ECO:0007669"/>
    <property type="project" value="InterPro"/>
</dbReference>
<comment type="similarity">
    <text evidence="3">Belongs to the LptF/LptG family.</text>
</comment>
<evidence type="ECO:0000256" key="2">
    <source>
        <dbReference type="ARBA" id="ARBA00004651"/>
    </source>
</evidence>
<dbReference type="AlphaFoldDB" id="A0A7D4NPP8"/>
<dbReference type="NCBIfam" id="TIGR04408">
    <property type="entry name" value="LptG_lptG"/>
    <property type="match status" value="1"/>
</dbReference>
<keyword evidence="5 9" id="KW-0812">Transmembrane</keyword>
<organism evidence="10 11">
    <name type="scientific">Thiomicrorhabdus xiamenensis</name>
    <dbReference type="NCBI Taxonomy" id="2739063"/>
    <lineage>
        <taxon>Bacteria</taxon>
        <taxon>Pseudomonadati</taxon>
        <taxon>Pseudomonadota</taxon>
        <taxon>Gammaproteobacteria</taxon>
        <taxon>Thiotrichales</taxon>
        <taxon>Piscirickettsiaceae</taxon>
        <taxon>Thiomicrorhabdus</taxon>
    </lineage>
</organism>
<dbReference type="GO" id="GO:0015920">
    <property type="term" value="P:lipopolysaccharide transport"/>
    <property type="evidence" value="ECO:0007669"/>
    <property type="project" value="TreeGrafter"/>
</dbReference>
<feature type="transmembrane region" description="Helical" evidence="9">
    <location>
        <begin position="12"/>
        <end position="36"/>
    </location>
</feature>
<dbReference type="RefSeq" id="WP_173285972.1">
    <property type="nucleotide sequence ID" value="NZ_CP054020.1"/>
</dbReference>
<evidence type="ECO:0000256" key="1">
    <source>
        <dbReference type="ARBA" id="ARBA00002265"/>
    </source>
</evidence>
<dbReference type="PANTHER" id="PTHR33529">
    <property type="entry name" value="SLR0882 PROTEIN-RELATED"/>
    <property type="match status" value="1"/>
</dbReference>
<keyword evidence="4" id="KW-1003">Cell membrane</keyword>
<name>A0A7D4NPP8_9GAMM</name>
<reference evidence="10 11" key="1">
    <citation type="submission" date="2020-05" db="EMBL/GenBank/DDBJ databases">
        <title>Thiomicrorhabdus sediminis sp.nov. and Thiomicrorhabdus xiamenensis sp.nov., novel sulfur-oxidizing bacteria isolated from coastal sediment.</title>
        <authorList>
            <person name="Liu X."/>
        </authorList>
    </citation>
    <scope>NUCLEOTIDE SEQUENCE [LARGE SCALE GENOMIC DNA]</scope>
    <source>
        <strain evidence="10 11">G2</strain>
    </source>
</reference>
<feature type="transmembrane region" description="Helical" evidence="9">
    <location>
        <begin position="327"/>
        <end position="349"/>
    </location>
</feature>
<feature type="transmembrane region" description="Helical" evidence="9">
    <location>
        <begin position="297"/>
        <end position="315"/>
    </location>
</feature>
<dbReference type="PANTHER" id="PTHR33529:SF2">
    <property type="entry name" value="LIPOPOLYSACCHARIDE EXPORT SYSTEM PERMEASE PROTEIN LPTG"/>
    <property type="match status" value="1"/>
</dbReference>
<evidence type="ECO:0000256" key="5">
    <source>
        <dbReference type="ARBA" id="ARBA00022692"/>
    </source>
</evidence>